<dbReference type="Pfam" id="PF08447">
    <property type="entry name" value="PAS_3"/>
    <property type="match status" value="2"/>
</dbReference>
<dbReference type="RefSeq" id="WP_142880832.1">
    <property type="nucleotide sequence ID" value="NZ_VJMG01000008.1"/>
</dbReference>
<dbReference type="FunFam" id="3.30.70.270:FF:000001">
    <property type="entry name" value="Diguanylate cyclase domain protein"/>
    <property type="match status" value="1"/>
</dbReference>
<dbReference type="NCBIfam" id="TIGR00229">
    <property type="entry name" value="sensory_box"/>
    <property type="match status" value="2"/>
</dbReference>
<dbReference type="Gene3D" id="3.30.70.270">
    <property type="match status" value="1"/>
</dbReference>
<protein>
    <submittedName>
        <fullName evidence="5">EAL domain-containing protein</fullName>
    </submittedName>
</protein>
<dbReference type="Proteomes" id="UP000316801">
    <property type="component" value="Unassembled WGS sequence"/>
</dbReference>
<dbReference type="PROSITE" id="PS50113">
    <property type="entry name" value="PAC"/>
    <property type="match status" value="2"/>
</dbReference>
<dbReference type="InterPro" id="IPR013655">
    <property type="entry name" value="PAS_fold_3"/>
</dbReference>
<dbReference type="PROSITE" id="PS50883">
    <property type="entry name" value="EAL"/>
    <property type="match status" value="1"/>
</dbReference>
<feature type="domain" description="GGDEF" evidence="4">
    <location>
        <begin position="462"/>
        <end position="595"/>
    </location>
</feature>
<dbReference type="SMART" id="SM00091">
    <property type="entry name" value="PAS"/>
    <property type="match status" value="2"/>
</dbReference>
<dbReference type="SUPFAM" id="SSF55785">
    <property type="entry name" value="PYP-like sensor domain (PAS domain)"/>
    <property type="match status" value="3"/>
</dbReference>
<dbReference type="PROSITE" id="PS50112">
    <property type="entry name" value="PAS"/>
    <property type="match status" value="1"/>
</dbReference>
<proteinExistence type="predicted"/>
<accession>A0A549TGC2</accession>
<name>A0A549TGC2_9HYPH</name>
<dbReference type="InterPro" id="IPR001633">
    <property type="entry name" value="EAL_dom"/>
</dbReference>
<evidence type="ECO:0000259" key="1">
    <source>
        <dbReference type="PROSITE" id="PS50112"/>
    </source>
</evidence>
<dbReference type="InterPro" id="IPR043128">
    <property type="entry name" value="Rev_trsase/Diguanyl_cyclase"/>
</dbReference>
<keyword evidence="6" id="KW-1185">Reference proteome</keyword>
<dbReference type="InterPro" id="IPR029787">
    <property type="entry name" value="Nucleotide_cyclase"/>
</dbReference>
<dbReference type="PANTHER" id="PTHR44757">
    <property type="entry name" value="DIGUANYLATE CYCLASE DGCP"/>
    <property type="match status" value="1"/>
</dbReference>
<dbReference type="SMART" id="SM00052">
    <property type="entry name" value="EAL"/>
    <property type="match status" value="1"/>
</dbReference>
<dbReference type="GO" id="GO:0003824">
    <property type="term" value="F:catalytic activity"/>
    <property type="evidence" value="ECO:0007669"/>
    <property type="project" value="UniProtKB-ARBA"/>
</dbReference>
<dbReference type="SUPFAM" id="SSF55073">
    <property type="entry name" value="Nucleotide cyclase"/>
    <property type="match status" value="1"/>
</dbReference>
<feature type="domain" description="PAC" evidence="2">
    <location>
        <begin position="358"/>
        <end position="409"/>
    </location>
</feature>
<dbReference type="PANTHER" id="PTHR44757:SF2">
    <property type="entry name" value="BIOFILM ARCHITECTURE MAINTENANCE PROTEIN MBAA"/>
    <property type="match status" value="1"/>
</dbReference>
<dbReference type="InterPro" id="IPR035919">
    <property type="entry name" value="EAL_sf"/>
</dbReference>
<dbReference type="EMBL" id="VJMG01000008">
    <property type="protein sequence ID" value="TRL41825.1"/>
    <property type="molecule type" value="Genomic_DNA"/>
</dbReference>
<dbReference type="SMART" id="SM00086">
    <property type="entry name" value="PAC"/>
    <property type="match status" value="3"/>
</dbReference>
<evidence type="ECO:0000259" key="4">
    <source>
        <dbReference type="PROSITE" id="PS50887"/>
    </source>
</evidence>
<feature type="domain" description="PAC" evidence="2">
    <location>
        <begin position="226"/>
        <end position="282"/>
    </location>
</feature>
<dbReference type="SMART" id="SM00267">
    <property type="entry name" value="GGDEF"/>
    <property type="match status" value="1"/>
</dbReference>
<dbReference type="InterPro" id="IPR000160">
    <property type="entry name" value="GGDEF_dom"/>
</dbReference>
<feature type="domain" description="EAL" evidence="3">
    <location>
        <begin position="604"/>
        <end position="855"/>
    </location>
</feature>
<dbReference type="InterPro" id="IPR052155">
    <property type="entry name" value="Biofilm_reg_signaling"/>
</dbReference>
<dbReference type="InterPro" id="IPR001610">
    <property type="entry name" value="PAC"/>
</dbReference>
<dbReference type="CDD" id="cd01949">
    <property type="entry name" value="GGDEF"/>
    <property type="match status" value="1"/>
</dbReference>
<feature type="domain" description="PAS" evidence="1">
    <location>
        <begin position="283"/>
        <end position="344"/>
    </location>
</feature>
<dbReference type="CDD" id="cd00130">
    <property type="entry name" value="PAS"/>
    <property type="match status" value="1"/>
</dbReference>
<dbReference type="Gene3D" id="3.30.450.20">
    <property type="entry name" value="PAS domain"/>
    <property type="match status" value="2"/>
</dbReference>
<evidence type="ECO:0000259" key="3">
    <source>
        <dbReference type="PROSITE" id="PS50883"/>
    </source>
</evidence>
<dbReference type="AlphaFoldDB" id="A0A549TGC2"/>
<gene>
    <name evidence="5" type="ORF">FNA46_02845</name>
</gene>
<dbReference type="SUPFAM" id="SSF141868">
    <property type="entry name" value="EAL domain-like"/>
    <property type="match status" value="1"/>
</dbReference>
<dbReference type="CDD" id="cd01948">
    <property type="entry name" value="EAL"/>
    <property type="match status" value="1"/>
</dbReference>
<reference evidence="5 6" key="1">
    <citation type="submission" date="2019-07" db="EMBL/GenBank/DDBJ databases">
        <title>Ln-dependent methylotrophs.</title>
        <authorList>
            <person name="Tani A."/>
        </authorList>
    </citation>
    <scope>NUCLEOTIDE SEQUENCE [LARGE SCALE GENOMIC DNA]</scope>
    <source>
        <strain evidence="5 6">SM12</strain>
    </source>
</reference>
<dbReference type="Gene3D" id="3.20.20.450">
    <property type="entry name" value="EAL domain"/>
    <property type="match status" value="1"/>
</dbReference>
<comment type="caution">
    <text evidence="5">The sequence shown here is derived from an EMBL/GenBank/DDBJ whole genome shotgun (WGS) entry which is preliminary data.</text>
</comment>
<dbReference type="InterPro" id="IPR035965">
    <property type="entry name" value="PAS-like_dom_sf"/>
</dbReference>
<evidence type="ECO:0000313" key="6">
    <source>
        <dbReference type="Proteomes" id="UP000316801"/>
    </source>
</evidence>
<dbReference type="Pfam" id="PF00563">
    <property type="entry name" value="EAL"/>
    <property type="match status" value="1"/>
</dbReference>
<dbReference type="Pfam" id="PF00990">
    <property type="entry name" value="GGDEF"/>
    <property type="match status" value="1"/>
</dbReference>
<dbReference type="InterPro" id="IPR000014">
    <property type="entry name" value="PAS"/>
</dbReference>
<dbReference type="PROSITE" id="PS50887">
    <property type="entry name" value="GGDEF"/>
    <property type="match status" value="1"/>
</dbReference>
<dbReference type="Gene3D" id="2.10.70.100">
    <property type="match status" value="1"/>
</dbReference>
<evidence type="ECO:0000259" key="2">
    <source>
        <dbReference type="PROSITE" id="PS50113"/>
    </source>
</evidence>
<evidence type="ECO:0000313" key="5">
    <source>
        <dbReference type="EMBL" id="TRL41825.1"/>
    </source>
</evidence>
<dbReference type="NCBIfam" id="TIGR00254">
    <property type="entry name" value="GGDEF"/>
    <property type="match status" value="1"/>
</dbReference>
<dbReference type="InterPro" id="IPR000700">
    <property type="entry name" value="PAS-assoc_C"/>
</dbReference>
<sequence>MSSLGSASLVLPDCQIPNTPVYGVAAAEAAALAFVPFPTVLIEAPTGRIIEATERFEQDWRRLAKSSHAFDLLSLVHPDDRGPLEALLAGNRVSETDEPLIVRVPLASGAQKWALVDCAPWPNDLADGTARLLLQFADITAQKKREAEIATRELRWNSALISSVSGVWDHHYAIGVKYYSPTWRQLRGLKESDPLPASKEEWLKRLHPDDVDFTLHAMERQEAGDPDYQVFLYRERHADGRWVWIECRGNCVERAPDGRPLRVIGTDTDVTDRIEAEHGLTQMTRRLEMALSLSGVGVFEADLVTGRVHWDERIYEMYGISPSEEIRVGETWESFLHPEDRPRILAAAAAEHDEGRPFAEEYRIVLRDGSERVIRSCTMSYVDQDGHRKTVGANWDITDDVMLQRELDRARRTAEARNAELEAARSSIEYNAMHDYLTDLPNRRYLDTVMAEQAMQARRDGTALGVLHIDLDRFKQINDTLGHGAGDAILRHAAGVLRKSARPGQFVARIGGDEFVLLAPFDGSARKLASLADRLVRMLSEPVLHEGRECRVGASIGIAWMKGGDIDAHQLLLNADMALYRAKKAGRNRHEFYSAETHEQILIAKQTADDILHGIETGQFFPVYQLQFDARSLEISGAETLARWQHPTQGLLAPDTFLSIAEEIGALSVIDDLILERALADQARLLDMGLALPKLSANVSYRRLLDPGLIRKVRKLSLPPGMLSFELLESTFLDNCGDEVMRNLAQLKRLGIDIEIDDFGSGHASIVSLLRLSPNTLKIDRQLIRLLPQSAEQRRLVGSIIEIGKSLNVRVAAEGVESMEHARILRDLGCDVLQGFALAKPLAFGELVPFMLSGAWHETCC</sequence>
<organism evidence="5 6">
    <name type="scientific">Rhizobium straminoryzae</name>
    <dbReference type="NCBI Taxonomy" id="1387186"/>
    <lineage>
        <taxon>Bacteria</taxon>
        <taxon>Pseudomonadati</taxon>
        <taxon>Pseudomonadota</taxon>
        <taxon>Alphaproteobacteria</taxon>
        <taxon>Hyphomicrobiales</taxon>
        <taxon>Rhizobiaceae</taxon>
        <taxon>Rhizobium/Agrobacterium group</taxon>
        <taxon>Rhizobium</taxon>
    </lineage>
</organism>